<evidence type="ECO:0000313" key="2">
    <source>
        <dbReference type="EMBL" id="SFR42489.1"/>
    </source>
</evidence>
<evidence type="ECO:0000256" key="1">
    <source>
        <dbReference type="SAM" id="MobiDB-lite"/>
    </source>
</evidence>
<dbReference type="STRING" id="650891.SAMN05216203_0186"/>
<dbReference type="EMBL" id="FOYW01000001">
    <property type="protein sequence ID" value="SFR42489.1"/>
    <property type="molecule type" value="Genomic_DNA"/>
</dbReference>
<sequence length="418" mass="46172">MGRNLDLLQRRTSRELDPAYRPDRGNLQEMNFYSDKFDQHREVQDRLTAWKTFYQNSRNDSPGVESPFLVENWSRDIELSNALRKSLADGLEGAFHNQKIRSERTVRELESRLVEDRATLVKVIDDIRAVEDRSAEMELTVNLLLETKDYVDKATLLISVTNAIKIERSLDAVGEIAGAVIGKFMPSESFSHEKLAEALIGPADSNLKVIADKLAEKGTQELLFSVDATHPTLAELHQRVRNDIDGIREALADLRNADEGLVQANSIQAHCHESARLIDETDALPPIDTPFGGQPTSDIIGDEIVDAVDSDGDGVADMSLRSAPEEAGDEVENGVSNDAQVSYPPDPDEIDYDAEMSHLPAPDEIDYDGQVSHLPSPDEIDGDAQVSYLPAPDEVDGEIDSNNDQDEVDNEADASEPL</sequence>
<organism evidence="2 3">
    <name type="scientific">Marinobacter daqiaonensis</name>
    <dbReference type="NCBI Taxonomy" id="650891"/>
    <lineage>
        <taxon>Bacteria</taxon>
        <taxon>Pseudomonadati</taxon>
        <taxon>Pseudomonadota</taxon>
        <taxon>Gammaproteobacteria</taxon>
        <taxon>Pseudomonadales</taxon>
        <taxon>Marinobacteraceae</taxon>
        <taxon>Marinobacter</taxon>
    </lineage>
</organism>
<feature type="compositionally biased region" description="Acidic residues" evidence="1">
    <location>
        <begin position="393"/>
        <end position="418"/>
    </location>
</feature>
<reference evidence="2 3" key="1">
    <citation type="submission" date="2016-10" db="EMBL/GenBank/DDBJ databases">
        <authorList>
            <person name="de Groot N.N."/>
        </authorList>
    </citation>
    <scope>NUCLEOTIDE SEQUENCE [LARGE SCALE GENOMIC DNA]</scope>
    <source>
        <strain evidence="2 3">CGMCC 1.9167</strain>
    </source>
</reference>
<dbReference type="Proteomes" id="UP000198644">
    <property type="component" value="Unassembled WGS sequence"/>
</dbReference>
<keyword evidence="3" id="KW-1185">Reference proteome</keyword>
<name>A0A1I6GK19_9GAMM</name>
<gene>
    <name evidence="2" type="ORF">SAMN05216203_0186</name>
</gene>
<evidence type="ECO:0000313" key="3">
    <source>
        <dbReference type="Proteomes" id="UP000198644"/>
    </source>
</evidence>
<accession>A0A1I6GK19</accession>
<protein>
    <submittedName>
        <fullName evidence="2">Uncharacterized protein</fullName>
    </submittedName>
</protein>
<dbReference type="RefSeq" id="WP_092008442.1">
    <property type="nucleotide sequence ID" value="NZ_FOYW01000001.1"/>
</dbReference>
<proteinExistence type="predicted"/>
<feature type="region of interest" description="Disordered" evidence="1">
    <location>
        <begin position="308"/>
        <end position="418"/>
    </location>
</feature>
<dbReference type="AlphaFoldDB" id="A0A1I6GK19"/>